<dbReference type="PIRSF" id="PIRSF029962">
    <property type="entry name" value="UCP029962"/>
    <property type="match status" value="1"/>
</dbReference>
<proteinExistence type="predicted"/>
<evidence type="ECO:0000256" key="3">
    <source>
        <dbReference type="ARBA" id="ARBA00022989"/>
    </source>
</evidence>
<dbReference type="Proteomes" id="UP000253314">
    <property type="component" value="Unassembled WGS sequence"/>
</dbReference>
<dbReference type="GO" id="GO:0012505">
    <property type="term" value="C:endomembrane system"/>
    <property type="evidence" value="ECO:0007669"/>
    <property type="project" value="UniProtKB-SubCell"/>
</dbReference>
<evidence type="ECO:0000313" key="6">
    <source>
        <dbReference type="EMBL" id="RBW68796.1"/>
    </source>
</evidence>
<evidence type="ECO:0000256" key="2">
    <source>
        <dbReference type="ARBA" id="ARBA00022692"/>
    </source>
</evidence>
<keyword evidence="3" id="KW-1133">Transmembrane helix</keyword>
<dbReference type="EMBL" id="QOCW01000016">
    <property type="protein sequence ID" value="RBW68796.1"/>
    <property type="molecule type" value="Genomic_DNA"/>
</dbReference>
<name>A0A366XSZ9_9BACI</name>
<protein>
    <recommendedName>
        <fullName evidence="5">DUF1232 domain-containing protein</fullName>
    </recommendedName>
</protein>
<dbReference type="InterPro" id="IPR010652">
    <property type="entry name" value="DUF1232"/>
</dbReference>
<comment type="caution">
    <text evidence="6">The sequence shown here is derived from an EMBL/GenBank/DDBJ whole genome shotgun (WGS) entry which is preliminary data.</text>
</comment>
<dbReference type="RefSeq" id="WP_113806837.1">
    <property type="nucleotide sequence ID" value="NZ_QOCW01000016.1"/>
</dbReference>
<keyword evidence="2" id="KW-0812">Transmembrane</keyword>
<reference evidence="6 7" key="1">
    <citation type="submission" date="2018-07" db="EMBL/GenBank/DDBJ databases">
        <title>Lottiidibacillus patelloidae gen. nov., sp. nov., isolated from the intestinal tract of a marine limpet and the reclassification of B. taeanensis BH030017T, B. algicola KMM 3737T and B. hwajinpoensis SW-72T as genus Lottiidibacillus.</title>
        <authorList>
            <person name="Liu R."/>
            <person name="Huang Z."/>
        </authorList>
    </citation>
    <scope>NUCLEOTIDE SEQUENCE [LARGE SCALE GENOMIC DNA]</scope>
    <source>
        <strain evidence="6 7">BH030017</strain>
    </source>
</reference>
<sequence>MKLAKYFKRLKFIFKVKKFIPFLKEFFLSGEVLFQKKVISVFMILAYVFFPFDLIPDFLSFFGIIDDVVIATFLLERMIKMAPQSLKEKYALFD</sequence>
<dbReference type="InterPro" id="IPR016941">
    <property type="entry name" value="UCP029962"/>
</dbReference>
<accession>A0A366XSZ9</accession>
<dbReference type="Pfam" id="PF06803">
    <property type="entry name" value="DUF1232"/>
    <property type="match status" value="1"/>
</dbReference>
<dbReference type="AlphaFoldDB" id="A0A366XSZ9"/>
<keyword evidence="7" id="KW-1185">Reference proteome</keyword>
<evidence type="ECO:0000256" key="4">
    <source>
        <dbReference type="ARBA" id="ARBA00023136"/>
    </source>
</evidence>
<gene>
    <name evidence="6" type="ORF">DS031_14720</name>
</gene>
<feature type="domain" description="DUF1232" evidence="5">
    <location>
        <begin position="39"/>
        <end position="73"/>
    </location>
</feature>
<keyword evidence="4" id="KW-0472">Membrane</keyword>
<dbReference type="OrthoDB" id="2679475at2"/>
<evidence type="ECO:0000259" key="5">
    <source>
        <dbReference type="Pfam" id="PF06803"/>
    </source>
</evidence>
<comment type="subcellular location">
    <subcellularLocation>
        <location evidence="1">Endomembrane system</location>
        <topology evidence="1">Multi-pass membrane protein</topology>
    </subcellularLocation>
</comment>
<evidence type="ECO:0000313" key="7">
    <source>
        <dbReference type="Proteomes" id="UP000253314"/>
    </source>
</evidence>
<organism evidence="6 7">
    <name type="scientific">Bacillus taeanensis</name>
    <dbReference type="NCBI Taxonomy" id="273032"/>
    <lineage>
        <taxon>Bacteria</taxon>
        <taxon>Bacillati</taxon>
        <taxon>Bacillota</taxon>
        <taxon>Bacilli</taxon>
        <taxon>Bacillales</taxon>
        <taxon>Bacillaceae</taxon>
        <taxon>Bacillus</taxon>
    </lineage>
</organism>
<evidence type="ECO:0000256" key="1">
    <source>
        <dbReference type="ARBA" id="ARBA00004127"/>
    </source>
</evidence>